<gene>
    <name evidence="2" type="ORF">ACFP1B_26615</name>
</gene>
<proteinExistence type="predicted"/>
<dbReference type="RefSeq" id="WP_344515954.1">
    <property type="nucleotide sequence ID" value="NZ_BAAATU010000034.1"/>
</dbReference>
<dbReference type="Proteomes" id="UP001596200">
    <property type="component" value="Unassembled WGS sequence"/>
</dbReference>
<protein>
    <submittedName>
        <fullName evidence="2">Uncharacterized protein</fullName>
    </submittedName>
</protein>
<organism evidence="2 3">
    <name type="scientific">Streptomyces pulveraceus</name>
    <dbReference type="NCBI Taxonomy" id="68258"/>
    <lineage>
        <taxon>Bacteria</taxon>
        <taxon>Bacillati</taxon>
        <taxon>Actinomycetota</taxon>
        <taxon>Actinomycetes</taxon>
        <taxon>Kitasatosporales</taxon>
        <taxon>Streptomycetaceae</taxon>
        <taxon>Streptomyces</taxon>
    </lineage>
</organism>
<accession>A0ABW1GTX0</accession>
<keyword evidence="3" id="KW-1185">Reference proteome</keyword>
<feature type="region of interest" description="Disordered" evidence="1">
    <location>
        <begin position="1"/>
        <end position="39"/>
    </location>
</feature>
<evidence type="ECO:0000256" key="1">
    <source>
        <dbReference type="SAM" id="MobiDB-lite"/>
    </source>
</evidence>
<name>A0ABW1GTX0_9ACTN</name>
<reference evidence="3" key="1">
    <citation type="journal article" date="2019" name="Int. J. Syst. Evol. Microbiol.">
        <title>The Global Catalogue of Microorganisms (GCM) 10K type strain sequencing project: providing services to taxonomists for standard genome sequencing and annotation.</title>
        <authorList>
            <consortium name="The Broad Institute Genomics Platform"/>
            <consortium name="The Broad Institute Genome Sequencing Center for Infectious Disease"/>
            <person name="Wu L."/>
            <person name="Ma J."/>
        </authorList>
    </citation>
    <scope>NUCLEOTIDE SEQUENCE [LARGE SCALE GENOMIC DNA]</scope>
    <source>
        <strain evidence="3">JCM 4147</strain>
    </source>
</reference>
<sequence>MREHDKNVGGAPRTRRAEVPADFGIAHPLPGRTGEPVRDTRGEEAVLDALLGAGYTPAPEELGRLNQLLRSLRRAGSTADGPAAPARSYTALNAPRGIINTGLVHGGQHVTDIAASGDHARGADDDH</sequence>
<comment type="caution">
    <text evidence="2">The sequence shown here is derived from an EMBL/GenBank/DDBJ whole genome shotgun (WGS) entry which is preliminary data.</text>
</comment>
<dbReference type="EMBL" id="JBHSPU010000022">
    <property type="protein sequence ID" value="MFC5916972.1"/>
    <property type="molecule type" value="Genomic_DNA"/>
</dbReference>
<evidence type="ECO:0000313" key="2">
    <source>
        <dbReference type="EMBL" id="MFC5916972.1"/>
    </source>
</evidence>
<evidence type="ECO:0000313" key="3">
    <source>
        <dbReference type="Proteomes" id="UP001596200"/>
    </source>
</evidence>